<evidence type="ECO:0000313" key="1">
    <source>
        <dbReference type="EMBL" id="KAG8184527.1"/>
    </source>
</evidence>
<dbReference type="EMBL" id="JAFNEN010000371">
    <property type="protein sequence ID" value="KAG8184527.1"/>
    <property type="molecule type" value="Genomic_DNA"/>
</dbReference>
<comment type="caution">
    <text evidence="1">The sequence shown here is derived from an EMBL/GenBank/DDBJ whole genome shotgun (WGS) entry which is preliminary data.</text>
</comment>
<organism evidence="1 2">
    <name type="scientific">Oedothorax gibbosus</name>
    <dbReference type="NCBI Taxonomy" id="931172"/>
    <lineage>
        <taxon>Eukaryota</taxon>
        <taxon>Metazoa</taxon>
        <taxon>Ecdysozoa</taxon>
        <taxon>Arthropoda</taxon>
        <taxon>Chelicerata</taxon>
        <taxon>Arachnida</taxon>
        <taxon>Araneae</taxon>
        <taxon>Araneomorphae</taxon>
        <taxon>Entelegynae</taxon>
        <taxon>Araneoidea</taxon>
        <taxon>Linyphiidae</taxon>
        <taxon>Erigoninae</taxon>
        <taxon>Oedothorax</taxon>
    </lineage>
</organism>
<keyword evidence="2" id="KW-1185">Reference proteome</keyword>
<reference evidence="1 2" key="1">
    <citation type="journal article" date="2022" name="Nat. Ecol. Evol.">
        <title>A masculinizing supergene underlies an exaggerated male reproductive morph in a spider.</title>
        <authorList>
            <person name="Hendrickx F."/>
            <person name="De Corte Z."/>
            <person name="Sonet G."/>
            <person name="Van Belleghem S.M."/>
            <person name="Kostlbacher S."/>
            <person name="Vangestel C."/>
        </authorList>
    </citation>
    <scope>NUCLEOTIDE SEQUENCE [LARGE SCALE GENOMIC DNA]</scope>
    <source>
        <strain evidence="1">W744_W776</strain>
    </source>
</reference>
<accession>A0AAV6UJV2</accession>
<dbReference type="Proteomes" id="UP000827092">
    <property type="component" value="Unassembled WGS sequence"/>
</dbReference>
<name>A0AAV6UJV2_9ARAC</name>
<proteinExistence type="predicted"/>
<gene>
    <name evidence="1" type="ORF">JTE90_023541</name>
</gene>
<protein>
    <submittedName>
        <fullName evidence="1">Uncharacterized protein</fullName>
    </submittedName>
</protein>
<sequence length="73" mass="8369">MSFKLRTLSSPILASKYLSQNCYLYSQTHCINGSILNFGCLKVGVFFAKYRKVKLNKLDCFPITENSFSKTNF</sequence>
<dbReference type="AlphaFoldDB" id="A0AAV6UJV2"/>
<evidence type="ECO:0000313" key="2">
    <source>
        <dbReference type="Proteomes" id="UP000827092"/>
    </source>
</evidence>